<accession>A0A1M7RX29</accession>
<keyword evidence="1" id="KW-0378">Hydrolase</keyword>
<keyword evidence="4" id="KW-1185">Reference proteome</keyword>
<evidence type="ECO:0000259" key="2">
    <source>
        <dbReference type="Pfam" id="PF00561"/>
    </source>
</evidence>
<feature type="domain" description="AB hydrolase-1" evidence="2">
    <location>
        <begin position="29"/>
        <end position="286"/>
    </location>
</feature>
<dbReference type="InterPro" id="IPR000639">
    <property type="entry name" value="Epox_hydrolase-like"/>
</dbReference>
<evidence type="ECO:0000313" key="3">
    <source>
        <dbReference type="EMBL" id="SHN50711.1"/>
    </source>
</evidence>
<dbReference type="Proteomes" id="UP000184066">
    <property type="component" value="Unassembled WGS sequence"/>
</dbReference>
<dbReference type="Gene3D" id="3.40.50.1820">
    <property type="entry name" value="alpha/beta hydrolase"/>
    <property type="match status" value="1"/>
</dbReference>
<name>A0A1M7RX29_9RHOB</name>
<dbReference type="GO" id="GO:0016787">
    <property type="term" value="F:hydrolase activity"/>
    <property type="evidence" value="ECO:0007669"/>
    <property type="project" value="UniProtKB-KW"/>
</dbReference>
<reference evidence="3 4" key="1">
    <citation type="submission" date="2016-12" db="EMBL/GenBank/DDBJ databases">
        <authorList>
            <person name="Song W.-J."/>
            <person name="Kurnit D.M."/>
        </authorList>
    </citation>
    <scope>NUCLEOTIDE SEQUENCE [LARGE SCALE GENOMIC DNA]</scope>
    <source>
        <strain evidence="3 4">CGMCC 1.10808</strain>
    </source>
</reference>
<organism evidence="3 4">
    <name type="scientific">Oceanicella actignis</name>
    <dbReference type="NCBI Taxonomy" id="1189325"/>
    <lineage>
        <taxon>Bacteria</taxon>
        <taxon>Pseudomonadati</taxon>
        <taxon>Pseudomonadota</taxon>
        <taxon>Alphaproteobacteria</taxon>
        <taxon>Rhodobacterales</taxon>
        <taxon>Paracoccaceae</taxon>
        <taxon>Oceanicella</taxon>
    </lineage>
</organism>
<sequence length="307" mass="33993">MSDAQLRHEFVRVRDLIFRCLTAGPRDAPMILMLHGFPEYSGAWEEMIARLSDSFFCVAPDQRGYAGSSKPEAVEAYAGGKLAGDALAILDHFRPGGRAAAVFGHDWGASVAYALSFRAPERMERLIIANGVHPIPFQRELARGGAQSEASQYIEWLRAEGSEKRLAEDDFNGMLRLFSAKMDLSWLSGARLQRYKTAWAAPGALRGMVNWYRATPLRVARPGSPIPPEELPALPPEALRVRVPHLLLWGLKDTALLPETRQGLDALCDDLTVREFAKADHWILHQTPDEVAEEVRAFLSRPAPAAG</sequence>
<dbReference type="EMBL" id="FRDL01000001">
    <property type="protein sequence ID" value="SHN50711.1"/>
    <property type="molecule type" value="Genomic_DNA"/>
</dbReference>
<dbReference type="STRING" id="1189325.SAMN04488119_102268"/>
<dbReference type="InterPro" id="IPR000073">
    <property type="entry name" value="AB_hydrolase_1"/>
</dbReference>
<dbReference type="PANTHER" id="PTHR43329">
    <property type="entry name" value="EPOXIDE HYDROLASE"/>
    <property type="match status" value="1"/>
</dbReference>
<dbReference type="SUPFAM" id="SSF53474">
    <property type="entry name" value="alpha/beta-Hydrolases"/>
    <property type="match status" value="1"/>
</dbReference>
<dbReference type="Pfam" id="PF00561">
    <property type="entry name" value="Abhydrolase_1"/>
    <property type="match status" value="1"/>
</dbReference>
<protein>
    <submittedName>
        <fullName evidence="3">Pimeloyl-ACP methyl ester carboxylesterase</fullName>
    </submittedName>
</protein>
<dbReference type="AlphaFoldDB" id="A0A1M7RX29"/>
<evidence type="ECO:0000256" key="1">
    <source>
        <dbReference type="ARBA" id="ARBA00022801"/>
    </source>
</evidence>
<evidence type="ECO:0000313" key="4">
    <source>
        <dbReference type="Proteomes" id="UP000184066"/>
    </source>
</evidence>
<gene>
    <name evidence="3" type="ORF">SAMN05216200_101250</name>
</gene>
<dbReference type="InterPro" id="IPR029058">
    <property type="entry name" value="AB_hydrolase_fold"/>
</dbReference>
<dbReference type="OrthoDB" id="9804723at2"/>
<proteinExistence type="predicted"/>
<dbReference type="RefSeq" id="WP_072745832.1">
    <property type="nucleotide sequence ID" value="NZ_FOHL01000002.1"/>
</dbReference>
<dbReference type="PRINTS" id="PR00412">
    <property type="entry name" value="EPOXHYDRLASE"/>
</dbReference>